<accession>A0A498IWL6</accession>
<proteinExistence type="predicted"/>
<dbReference type="AlphaFoldDB" id="A0A498IWL6"/>
<gene>
    <name evidence="2" type="ORF">DVH24_016896</name>
</gene>
<reference evidence="2 3" key="1">
    <citation type="submission" date="2018-10" db="EMBL/GenBank/DDBJ databases">
        <title>A high-quality apple genome assembly.</title>
        <authorList>
            <person name="Hu J."/>
        </authorList>
    </citation>
    <scope>NUCLEOTIDE SEQUENCE [LARGE SCALE GENOMIC DNA]</scope>
    <source>
        <strain evidence="3">cv. HFTH1</strain>
        <tissue evidence="2">Young leaf</tissue>
    </source>
</reference>
<dbReference type="EMBL" id="RDQH01000336">
    <property type="protein sequence ID" value="RXH85843.1"/>
    <property type="molecule type" value="Genomic_DNA"/>
</dbReference>
<feature type="region of interest" description="Disordered" evidence="1">
    <location>
        <begin position="39"/>
        <end position="80"/>
    </location>
</feature>
<evidence type="ECO:0000313" key="3">
    <source>
        <dbReference type="Proteomes" id="UP000290289"/>
    </source>
</evidence>
<evidence type="ECO:0000256" key="1">
    <source>
        <dbReference type="SAM" id="MobiDB-lite"/>
    </source>
</evidence>
<dbReference type="Proteomes" id="UP000290289">
    <property type="component" value="Chromosome 10"/>
</dbReference>
<comment type="caution">
    <text evidence="2">The sequence shown here is derived from an EMBL/GenBank/DDBJ whole genome shotgun (WGS) entry which is preliminary data.</text>
</comment>
<feature type="compositionally biased region" description="Basic and acidic residues" evidence="1">
    <location>
        <begin position="51"/>
        <end position="62"/>
    </location>
</feature>
<sequence length="80" mass="8977">MKKGKLIETFGPQHHPIVEFALENVQKLKLQAQRCAAHHDRVPKDVNSQFNERKQKGDKQKLGDCSVPNRIGDDGAATET</sequence>
<keyword evidence="3" id="KW-1185">Reference proteome</keyword>
<name>A0A498IWL6_MALDO</name>
<evidence type="ECO:0000313" key="2">
    <source>
        <dbReference type="EMBL" id="RXH85843.1"/>
    </source>
</evidence>
<organism evidence="2 3">
    <name type="scientific">Malus domestica</name>
    <name type="common">Apple</name>
    <name type="synonym">Pyrus malus</name>
    <dbReference type="NCBI Taxonomy" id="3750"/>
    <lineage>
        <taxon>Eukaryota</taxon>
        <taxon>Viridiplantae</taxon>
        <taxon>Streptophyta</taxon>
        <taxon>Embryophyta</taxon>
        <taxon>Tracheophyta</taxon>
        <taxon>Spermatophyta</taxon>
        <taxon>Magnoliopsida</taxon>
        <taxon>eudicotyledons</taxon>
        <taxon>Gunneridae</taxon>
        <taxon>Pentapetalae</taxon>
        <taxon>rosids</taxon>
        <taxon>fabids</taxon>
        <taxon>Rosales</taxon>
        <taxon>Rosaceae</taxon>
        <taxon>Amygdaloideae</taxon>
        <taxon>Maleae</taxon>
        <taxon>Malus</taxon>
    </lineage>
</organism>
<protein>
    <submittedName>
        <fullName evidence="2">Uncharacterized protein</fullName>
    </submittedName>
</protein>